<reference evidence="2" key="1">
    <citation type="journal article" date="2014" name="Int. J. Syst. Evol. Microbiol.">
        <title>Complete genome sequence of Corynebacterium casei LMG S-19264T (=DSM 44701T), isolated from a smear-ripened cheese.</title>
        <authorList>
            <consortium name="US DOE Joint Genome Institute (JGI-PGF)"/>
            <person name="Walter F."/>
            <person name="Albersmeier A."/>
            <person name="Kalinowski J."/>
            <person name="Ruckert C."/>
        </authorList>
    </citation>
    <scope>NUCLEOTIDE SEQUENCE</scope>
    <source>
        <strain evidence="2">CGMCC 4.7110</strain>
    </source>
</reference>
<feature type="compositionally biased region" description="Gly residues" evidence="1">
    <location>
        <begin position="1"/>
        <end position="10"/>
    </location>
</feature>
<sequence length="70" mass="7006">MALGAEGAGDGQAQLGAGSDDGDAAHSDPFVKRGGKRRVMRRLSLVGGEGALRFGLVSLARVGFPAGPGR</sequence>
<feature type="region of interest" description="Disordered" evidence="1">
    <location>
        <begin position="1"/>
        <end position="35"/>
    </location>
</feature>
<evidence type="ECO:0000256" key="1">
    <source>
        <dbReference type="SAM" id="MobiDB-lite"/>
    </source>
</evidence>
<dbReference type="EMBL" id="BMML01000042">
    <property type="protein sequence ID" value="GGN44405.1"/>
    <property type="molecule type" value="Genomic_DNA"/>
</dbReference>
<reference evidence="2" key="2">
    <citation type="submission" date="2020-09" db="EMBL/GenBank/DDBJ databases">
        <authorList>
            <person name="Sun Q."/>
            <person name="Zhou Y."/>
        </authorList>
    </citation>
    <scope>NUCLEOTIDE SEQUENCE</scope>
    <source>
        <strain evidence="2">CGMCC 4.7110</strain>
    </source>
</reference>
<protein>
    <submittedName>
        <fullName evidence="2">Uncharacterized protein</fullName>
    </submittedName>
</protein>
<evidence type="ECO:0000313" key="2">
    <source>
        <dbReference type="EMBL" id="GGN44405.1"/>
    </source>
</evidence>
<gene>
    <name evidence="2" type="ORF">GCM10011578_095290</name>
</gene>
<organism evidence="2 3">
    <name type="scientific">Streptomyces fuscichromogenes</name>
    <dbReference type="NCBI Taxonomy" id="1324013"/>
    <lineage>
        <taxon>Bacteria</taxon>
        <taxon>Bacillati</taxon>
        <taxon>Actinomycetota</taxon>
        <taxon>Actinomycetes</taxon>
        <taxon>Kitasatosporales</taxon>
        <taxon>Streptomycetaceae</taxon>
        <taxon>Streptomyces</taxon>
    </lineage>
</organism>
<proteinExistence type="predicted"/>
<evidence type="ECO:0000313" key="3">
    <source>
        <dbReference type="Proteomes" id="UP000653411"/>
    </source>
</evidence>
<accession>A0A917XPJ8</accession>
<dbReference type="AlphaFoldDB" id="A0A917XPJ8"/>
<name>A0A917XPJ8_9ACTN</name>
<dbReference type="Proteomes" id="UP000653411">
    <property type="component" value="Unassembled WGS sequence"/>
</dbReference>
<comment type="caution">
    <text evidence="2">The sequence shown here is derived from an EMBL/GenBank/DDBJ whole genome shotgun (WGS) entry which is preliminary data.</text>
</comment>
<keyword evidence="3" id="KW-1185">Reference proteome</keyword>